<dbReference type="InterPro" id="IPR002893">
    <property type="entry name" value="Znf_MYND"/>
</dbReference>
<dbReference type="EMBL" id="SNSC02000014">
    <property type="protein sequence ID" value="TID18358.1"/>
    <property type="molecule type" value="Genomic_DNA"/>
</dbReference>
<accession>A0A4Z1PBK2</accession>
<dbReference type="InterPro" id="IPR001878">
    <property type="entry name" value="Znf_CCHC"/>
</dbReference>
<keyword evidence="9" id="KW-1185">Reference proteome</keyword>
<dbReference type="PANTHER" id="PTHR33112:SF12">
    <property type="entry name" value="HETEROKARYON INCOMPATIBILITY DOMAIN-CONTAINING PROTEIN"/>
    <property type="match status" value="1"/>
</dbReference>
<comment type="caution">
    <text evidence="8">The sequence shown here is derived from an EMBL/GenBank/DDBJ whole genome shotgun (WGS) entry which is preliminary data.</text>
</comment>
<keyword evidence="3" id="KW-0862">Zinc</keyword>
<dbReference type="InterPro" id="IPR027974">
    <property type="entry name" value="DUF4470"/>
</dbReference>
<evidence type="ECO:0000256" key="2">
    <source>
        <dbReference type="ARBA" id="ARBA00022771"/>
    </source>
</evidence>
<evidence type="ECO:0000256" key="4">
    <source>
        <dbReference type="PROSITE-ProRule" id="PRU00134"/>
    </source>
</evidence>
<keyword evidence="1" id="KW-0479">Metal-binding</keyword>
<evidence type="ECO:0000313" key="9">
    <source>
        <dbReference type="Proteomes" id="UP000298493"/>
    </source>
</evidence>
<dbReference type="GO" id="GO:0003676">
    <property type="term" value="F:nucleic acid binding"/>
    <property type="evidence" value="ECO:0007669"/>
    <property type="project" value="InterPro"/>
</dbReference>
<dbReference type="GO" id="GO:0008270">
    <property type="term" value="F:zinc ion binding"/>
    <property type="evidence" value="ECO:0007669"/>
    <property type="project" value="UniProtKB-KW"/>
</dbReference>
<dbReference type="Pfam" id="PF01753">
    <property type="entry name" value="zf-MYND"/>
    <property type="match status" value="1"/>
</dbReference>
<name>A0A4Z1PBK2_9PEZI</name>
<dbReference type="PANTHER" id="PTHR33112">
    <property type="entry name" value="DOMAIN PROTEIN, PUTATIVE-RELATED"/>
    <property type="match status" value="1"/>
</dbReference>
<dbReference type="Pfam" id="PF06985">
    <property type="entry name" value="HET"/>
    <property type="match status" value="1"/>
</dbReference>
<dbReference type="PROSITE" id="PS50865">
    <property type="entry name" value="ZF_MYND_2"/>
    <property type="match status" value="1"/>
</dbReference>
<dbReference type="InterPro" id="IPR010730">
    <property type="entry name" value="HET"/>
</dbReference>
<protein>
    <submittedName>
        <fullName evidence="8">Uncharacterized protein</fullName>
    </submittedName>
</protein>
<evidence type="ECO:0000256" key="3">
    <source>
        <dbReference type="ARBA" id="ARBA00022833"/>
    </source>
</evidence>
<feature type="region of interest" description="Disordered" evidence="5">
    <location>
        <begin position="1439"/>
        <end position="1461"/>
    </location>
</feature>
<reference evidence="8 9" key="1">
    <citation type="submission" date="2019-04" db="EMBL/GenBank/DDBJ databases">
        <title>High contiguity whole genome sequence and gene annotation resource for two Venturia nashicola isolates.</title>
        <authorList>
            <person name="Prokchorchik M."/>
            <person name="Won K."/>
            <person name="Lee Y."/>
            <person name="Choi E.D."/>
            <person name="Segonzac C."/>
            <person name="Sohn K.H."/>
        </authorList>
    </citation>
    <scope>NUCLEOTIDE SEQUENCE [LARGE SCALE GENOMIC DNA]</scope>
    <source>
        <strain evidence="8 9">PRI2</strain>
    </source>
</reference>
<feature type="region of interest" description="Disordered" evidence="5">
    <location>
        <begin position="1828"/>
        <end position="1850"/>
    </location>
</feature>
<dbReference type="PROSITE" id="PS50158">
    <property type="entry name" value="ZF_CCHC"/>
    <property type="match status" value="1"/>
</dbReference>
<evidence type="ECO:0000259" key="6">
    <source>
        <dbReference type="PROSITE" id="PS50158"/>
    </source>
</evidence>
<dbReference type="STRING" id="86259.A0A4Z1PBK2"/>
<feature type="domain" description="MYND-type" evidence="7">
    <location>
        <begin position="1933"/>
        <end position="1975"/>
    </location>
</feature>
<gene>
    <name evidence="8" type="ORF">E6O75_ATG06434</name>
</gene>
<evidence type="ECO:0000256" key="1">
    <source>
        <dbReference type="ARBA" id="ARBA00022723"/>
    </source>
</evidence>
<sequence>MDVDFLCLYCRQHGHETRECPSSTSCSIRDPFADARMLDMLRHRPSSCCKRCEDYQLFKVAEEVDLVDQTANMAYIDGINHTSNVMTHWHREQQKHNLDLGPFHSVQLRSSCPLCRLIFRVFPMRDEDEVDDSASYYVRPFPSYDRQARFRQETTKDLKSQYCTYFCVESVEKAMGNLMTNFADTDSQTMKRVSEAFATSSETPAATRKALSARPRDTFARPAIWRRWLQRCSTTHGVSCRQTWSDELLITKMIDVSTRSIVPCVPNLEYVALSYVWGTVVPERDALKNDCLPQTIEDAITVTKELGLRYLWVDAVCIEQENTPEKFQQLSIMDVIYQCATVTIIALSGEDSSTGLPGVSANTPRVPQGFELIEGKKILTIFPMLTQDMEGTKYLTRAWTMQESMLTRCRLFFTNNQIHFWCPSAMFSESIDDELDPASYTEQLGPSDVVVGSNLLYQADRISPYTETERRARGEQEYRNYVFNYTGREMKNDSDSLNAFLGVAAVLRKSWFPRGLTWGMPLADFPQALRWYHPRWVKPRRRHAFPSWSWTGWEGQITYSAPLDLPGTTEQGRYESSIDMVANFVGVDGQVLILDAYIVRLDVRTDPFSDAFVPGTDVLLGHIKEGNFLHSNTLPSRTEDFLIVERNRYRVVPGRPFREDVYMLLIDWETGFAMRRTKHKPSEGYTIVNMAHPAIPDLVSFFYPIGNTPAVCLTRDIPREFPARILLLGCGDVRNVLYTCFVDCDISRPMDITCCDIQPAVIARNICLLSLVLDTSNTDQDQLVWDIYYHFYISKTALDLLVEQSKKLVALADSLKSWKAGKYGSLFRFCDSGTFLRVVDIWRGYTVTDKKARDLFSTKLRSDLKKIVDVKIKLFGTTGLVLSGFRSVSPIAVEALHELPKLHSDYQKYGTTTGTQAKEANPMFGSDGTLHYATHPLFGFHLAPAYAPLATTSLFRPSDHKVHKTVDVARQSFKAWSDAFKKCAENMVFRFYGGDALSFCQTLRQIGCAQVVHVQNSSTAQYYRQQNCCEPLVLDCEDYASGGDSPLLFTTIDTSNLVDHLGSMNVLAATSPLLEVKVYATLSTEVLDKQENSQLDIVNNLLCGDCPSMALLLGLIPIEYFTKATAFSSTEDTLINALADSDTGQTLVRINWKRTLSTTGAARTPLSFNPADLAYMLYKAYLSMFQHENLTLLLSGGMSRDDMKRRLQISQSQHYHRGSFANLLRVVKTSVAKDWGLVMDSLMGLLERDRTLMIGSSFLQELWVSLHDRDVYDAPNFFALGAASHGLLGSTEWNIAPPSACVTLQVPRSKIKIFTDRRASGLGIHILNCCLLSAYHTWQNNFAVLQFGFGKVTTSGKRNGPNYRVHIEEDPQGWEGSSPLLVSFLTPSWMLEQDKTTVSLFLQSSPASLAMFSSALGIQMNIFSTSIADKTNVFITSDRPNSSSALSSGSNSTLPPVVMSPNDKSNAVVKMTAHVDRESDRIASLTGHADIISEVVKAALQGGGKVEIEQMSPMQATIVIAGKHRVQVCFPVPVVFSNAKTRIARKSSYVEIVAPVLKPTDHDSFSTFMHPMVLENGVPVSLNMSRMNLDGMAIVDVHQPSKLAWMHTHVSLMWSEREKSLRLASMNIPSTPDLRVNFKESLFSMFMHFAGAYDGSRHLPKGRMFAISDRKTGIIDIIILVSALRLDGANGTIALDAAAIPMTPGLTPEIASLLPSIQNSGIIKVMMDEDQVKLWKMLLPTYAERCRTWSHKKSCEYVRENSIPVTLEIGESSLCSCGSGIFPPAFMQDPKTNKDMAGWKAVAKHATRIAISPTFASPIVEELVGAKSRTGSAVNKQSSEKDSGLESPSTLFADKDKMRAFVEAMDKKKSEQGDLVNGEAIIMKEIDDLLKSQKDGRAAPHNRPETSMGKPVTEMEALEKAMAALIGNDKSGCNRCEKEKQESGKALLKCAKCIEARYCSAECQKADWKEHKKVCRKD</sequence>
<organism evidence="8 9">
    <name type="scientific">Venturia nashicola</name>
    <dbReference type="NCBI Taxonomy" id="86259"/>
    <lineage>
        <taxon>Eukaryota</taxon>
        <taxon>Fungi</taxon>
        <taxon>Dikarya</taxon>
        <taxon>Ascomycota</taxon>
        <taxon>Pezizomycotina</taxon>
        <taxon>Dothideomycetes</taxon>
        <taxon>Pleosporomycetidae</taxon>
        <taxon>Venturiales</taxon>
        <taxon>Venturiaceae</taxon>
        <taxon>Venturia</taxon>
    </lineage>
</organism>
<evidence type="ECO:0000259" key="7">
    <source>
        <dbReference type="PROSITE" id="PS50865"/>
    </source>
</evidence>
<feature type="domain" description="CCHC-type" evidence="6">
    <location>
        <begin position="7"/>
        <end position="22"/>
    </location>
</feature>
<dbReference type="PROSITE" id="PS01360">
    <property type="entry name" value="ZF_MYND_1"/>
    <property type="match status" value="1"/>
</dbReference>
<evidence type="ECO:0000256" key="5">
    <source>
        <dbReference type="SAM" id="MobiDB-lite"/>
    </source>
</evidence>
<keyword evidence="2 4" id="KW-0863">Zinc-finger</keyword>
<proteinExistence type="predicted"/>
<feature type="compositionally biased region" description="Low complexity" evidence="5">
    <location>
        <begin position="1442"/>
        <end position="1452"/>
    </location>
</feature>
<evidence type="ECO:0000313" key="8">
    <source>
        <dbReference type="EMBL" id="TID18358.1"/>
    </source>
</evidence>
<dbReference type="SUPFAM" id="SSF144232">
    <property type="entry name" value="HIT/MYND zinc finger-like"/>
    <property type="match status" value="1"/>
</dbReference>
<dbReference type="Gene3D" id="6.10.140.2220">
    <property type="match status" value="1"/>
</dbReference>
<dbReference type="Proteomes" id="UP000298493">
    <property type="component" value="Unassembled WGS sequence"/>
</dbReference>
<dbReference type="Pfam" id="PF14737">
    <property type="entry name" value="DUF4470"/>
    <property type="match status" value="1"/>
</dbReference>